<dbReference type="GO" id="GO:0005524">
    <property type="term" value="F:ATP binding"/>
    <property type="evidence" value="ECO:0007669"/>
    <property type="project" value="InterPro"/>
</dbReference>
<name>A0A6S6WMB8_9GAMM</name>
<dbReference type="PANTHER" id="PTHR39217:SF1">
    <property type="entry name" value="GLUTATHIONE SYNTHETASE"/>
    <property type="match status" value="1"/>
</dbReference>
<proteinExistence type="predicted"/>
<evidence type="ECO:0000259" key="1">
    <source>
        <dbReference type="Pfam" id="PF02955"/>
    </source>
</evidence>
<reference evidence="2 3" key="1">
    <citation type="submission" date="2020-02" db="EMBL/GenBank/DDBJ databases">
        <authorList>
            <person name="Rodrigo-Torres L."/>
            <person name="Arahal R. D."/>
            <person name="Lucena T."/>
        </authorList>
    </citation>
    <scope>NUCLEOTIDE SEQUENCE [LARGE SCALE GENOMIC DNA]</scope>
    <source>
        <strain evidence="2 3">CECT 9734</strain>
    </source>
</reference>
<dbReference type="Pfam" id="PF02955">
    <property type="entry name" value="GSH-S_ATP"/>
    <property type="match status" value="1"/>
</dbReference>
<dbReference type="SUPFAM" id="SSF56059">
    <property type="entry name" value="Glutathione synthetase ATP-binding domain-like"/>
    <property type="match status" value="1"/>
</dbReference>
<dbReference type="InterPro" id="IPR004218">
    <property type="entry name" value="GSHS_ATP-bd"/>
</dbReference>
<keyword evidence="2" id="KW-0436">Ligase</keyword>
<feature type="domain" description="Prokaryotic glutathione synthetase ATP-binding" evidence="1">
    <location>
        <begin position="131"/>
        <end position="250"/>
    </location>
</feature>
<dbReference type="EC" id="6.3.3.5" evidence="2"/>
<dbReference type="RefSeq" id="WP_173921271.1">
    <property type="nucleotide sequence ID" value="NZ_CADCXY010000008.1"/>
</dbReference>
<dbReference type="EMBL" id="CADCXY010000008">
    <property type="protein sequence ID" value="CAB0151965.1"/>
    <property type="molecule type" value="Genomic_DNA"/>
</dbReference>
<dbReference type="AlphaFoldDB" id="A0A6S6WMB8"/>
<evidence type="ECO:0000313" key="2">
    <source>
        <dbReference type="EMBL" id="CAB0151965.1"/>
    </source>
</evidence>
<dbReference type="PANTHER" id="PTHR39217">
    <property type="match status" value="1"/>
</dbReference>
<gene>
    <name evidence="2" type="primary">dcsG</name>
    <name evidence="2" type="ORF">PSI9734_02319</name>
</gene>
<evidence type="ECO:0000313" key="3">
    <source>
        <dbReference type="Proteomes" id="UP000481517"/>
    </source>
</evidence>
<dbReference type="Proteomes" id="UP000481517">
    <property type="component" value="Unassembled WGS sequence"/>
</dbReference>
<protein>
    <submittedName>
        <fullName evidence="2">Cycloserine biosynthesis protein DcsG</fullName>
        <ecNumber evidence="2">6.3.3.5</ecNumber>
    </submittedName>
</protein>
<organism evidence="2 3">
    <name type="scientific">Pseudidiomarina piscicola</name>
    <dbReference type="NCBI Taxonomy" id="2614830"/>
    <lineage>
        <taxon>Bacteria</taxon>
        <taxon>Pseudomonadati</taxon>
        <taxon>Pseudomonadota</taxon>
        <taxon>Gammaproteobacteria</taxon>
        <taxon>Alteromonadales</taxon>
        <taxon>Idiomarinaceae</taxon>
        <taxon>Pseudidiomarina</taxon>
    </lineage>
</organism>
<dbReference type="InterPro" id="IPR053191">
    <property type="entry name" value="DcsG_Biosynth_Enzyme"/>
</dbReference>
<dbReference type="Gene3D" id="3.30.470.20">
    <property type="entry name" value="ATP-grasp fold, B domain"/>
    <property type="match status" value="1"/>
</dbReference>
<dbReference type="GO" id="GO:0004363">
    <property type="term" value="F:glutathione synthase activity"/>
    <property type="evidence" value="ECO:0007669"/>
    <property type="project" value="InterPro"/>
</dbReference>
<sequence length="295" mass="33576">MKNKIAILSMDNLAGFFSYDDLLIEPFAQHGIDVETVSWRAPDCDWNQYDAVIVRSTWDYQDDCEAFLKVLQDIENSSAQLFNSLAVSRWNISKTYLQELEQRHVPVVPTLWGEGFSDDLLHRAQMQWPGQQLIIKPVISANADDTFRLTADAIDPQTRTQLHECFREGRALMLQPFLHSIVEHGEYSLFYFAGEFSHAIKKCPAAGDFRVQEEHGGNFSLATPTAEIKQVAEQALRCVDEVLLYARIDVALLESQQPAIIEMELIEPSLYFGVDEASPERFVDAYLKLLEPMPS</sequence>
<keyword evidence="3" id="KW-1185">Reference proteome</keyword>
<accession>A0A6S6WMB8</accession>